<dbReference type="InterPro" id="IPR021827">
    <property type="entry name" value="Nup186/Nup192/Nup205"/>
</dbReference>
<dbReference type="PANTHER" id="PTHR31344:SF11">
    <property type="entry name" value="NUCLEOLAR PROTEIN GAR2-LIKE PROTEIN"/>
    <property type="match status" value="1"/>
</dbReference>
<name>A0A7J8WDK7_9ROSI</name>
<dbReference type="GO" id="GO:0005643">
    <property type="term" value="C:nuclear pore"/>
    <property type="evidence" value="ECO:0007669"/>
    <property type="project" value="InterPro"/>
</dbReference>
<organism evidence="1 2">
    <name type="scientific">Gossypium klotzschianum</name>
    <dbReference type="NCBI Taxonomy" id="34286"/>
    <lineage>
        <taxon>Eukaryota</taxon>
        <taxon>Viridiplantae</taxon>
        <taxon>Streptophyta</taxon>
        <taxon>Embryophyta</taxon>
        <taxon>Tracheophyta</taxon>
        <taxon>Spermatophyta</taxon>
        <taxon>Magnoliopsida</taxon>
        <taxon>eudicotyledons</taxon>
        <taxon>Gunneridae</taxon>
        <taxon>Pentapetalae</taxon>
        <taxon>rosids</taxon>
        <taxon>malvids</taxon>
        <taxon>Malvales</taxon>
        <taxon>Malvaceae</taxon>
        <taxon>Malvoideae</taxon>
        <taxon>Gossypium</taxon>
    </lineage>
</organism>
<comment type="caution">
    <text evidence="1">The sequence shown here is derived from an EMBL/GenBank/DDBJ whole genome shotgun (WGS) entry which is preliminary data.</text>
</comment>
<evidence type="ECO:0000313" key="2">
    <source>
        <dbReference type="Proteomes" id="UP000593573"/>
    </source>
</evidence>
<dbReference type="EMBL" id="JABFAB010246515">
    <property type="protein sequence ID" value="MBA0673096.1"/>
    <property type="molecule type" value="Genomic_DNA"/>
</dbReference>
<proteinExistence type="predicted"/>
<sequence>MQPPVEGSCANKTIGKLFELASGDKQLGSFLINLWKMAFEEAFQLICPVRAGAMSVVACQLLQLMEQCVARLGVAMFNAILWESMNKIPTDSISNPIEALKENRHNNRDDSGKKITNLSFFLMPLRKAYTSDEELNSPLTSTIEKLLLSPTIVAKGSMNGEHKLDGYGGLIELYKLLCEVWLIQFVNAGYTSQL</sequence>
<dbReference type="AlphaFoldDB" id="A0A7J8WDK7"/>
<dbReference type="Proteomes" id="UP000593573">
    <property type="component" value="Unassembled WGS sequence"/>
</dbReference>
<protein>
    <submittedName>
        <fullName evidence="1">Uncharacterized protein</fullName>
    </submittedName>
</protein>
<dbReference type="PANTHER" id="PTHR31344">
    <property type="entry name" value="NUCLEAR PORE COMPLEX PROTEIN NUP205"/>
    <property type="match status" value="1"/>
</dbReference>
<accession>A0A7J8WDK7</accession>
<reference evidence="1 2" key="1">
    <citation type="journal article" date="2019" name="Genome Biol. Evol.">
        <title>Insights into the evolution of the New World diploid cottons (Gossypium, subgenus Houzingenia) based on genome sequencing.</title>
        <authorList>
            <person name="Grover C.E."/>
            <person name="Arick M.A. 2nd"/>
            <person name="Thrash A."/>
            <person name="Conover J.L."/>
            <person name="Sanders W.S."/>
            <person name="Peterson D.G."/>
            <person name="Frelichowski J.E."/>
            <person name="Scheffler J.A."/>
            <person name="Scheffler B.E."/>
            <person name="Wendel J.F."/>
        </authorList>
    </citation>
    <scope>NUCLEOTIDE SEQUENCE [LARGE SCALE GENOMIC DNA]</scope>
    <source>
        <strain evidence="1">57</strain>
        <tissue evidence="1">Leaf</tissue>
    </source>
</reference>
<dbReference type="OrthoDB" id="1001522at2759"/>
<keyword evidence="2" id="KW-1185">Reference proteome</keyword>
<evidence type="ECO:0000313" key="1">
    <source>
        <dbReference type="EMBL" id="MBA0673096.1"/>
    </source>
</evidence>
<gene>
    <name evidence="1" type="ORF">Goklo_029247</name>
</gene>